<dbReference type="Proteomes" id="UP000008909">
    <property type="component" value="Unassembled WGS sequence"/>
</dbReference>
<protein>
    <submittedName>
        <fullName evidence="1">Uncharacterized protein</fullName>
    </submittedName>
</protein>
<proteinExistence type="predicted"/>
<accession>G7YKK4</accession>
<name>G7YKK4_CLOSI</name>
<evidence type="ECO:0000313" key="1">
    <source>
        <dbReference type="EMBL" id="GAA53486.1"/>
    </source>
</evidence>
<dbReference type="InParanoid" id="G7YKK4"/>
<reference key="2">
    <citation type="submission" date="2011-10" db="EMBL/GenBank/DDBJ databases">
        <title>The genome and transcriptome sequence of Clonorchis sinensis provide insights into the carcinogenic liver fluke.</title>
        <authorList>
            <person name="Wang X."/>
            <person name="Huang Y."/>
            <person name="Chen W."/>
            <person name="Liu H."/>
            <person name="Guo L."/>
            <person name="Chen Y."/>
            <person name="Luo F."/>
            <person name="Zhou W."/>
            <person name="Sun J."/>
            <person name="Mao Q."/>
            <person name="Liang P."/>
            <person name="Zhou C."/>
            <person name="Tian Y."/>
            <person name="Men J."/>
            <person name="Lv X."/>
            <person name="Huang L."/>
            <person name="Zhou J."/>
            <person name="Hu Y."/>
            <person name="Li R."/>
            <person name="Zhang F."/>
            <person name="Lei H."/>
            <person name="Li X."/>
            <person name="Hu X."/>
            <person name="Liang C."/>
            <person name="Xu J."/>
            <person name="Wu Z."/>
            <person name="Yu X."/>
        </authorList>
    </citation>
    <scope>NUCLEOTIDE SEQUENCE</scope>
    <source>
        <strain>Henan</strain>
    </source>
</reference>
<organism evidence="1 2">
    <name type="scientific">Clonorchis sinensis</name>
    <name type="common">Chinese liver fluke</name>
    <dbReference type="NCBI Taxonomy" id="79923"/>
    <lineage>
        <taxon>Eukaryota</taxon>
        <taxon>Metazoa</taxon>
        <taxon>Spiralia</taxon>
        <taxon>Lophotrochozoa</taxon>
        <taxon>Platyhelminthes</taxon>
        <taxon>Trematoda</taxon>
        <taxon>Digenea</taxon>
        <taxon>Opisthorchiida</taxon>
        <taxon>Opisthorchiata</taxon>
        <taxon>Opisthorchiidae</taxon>
        <taxon>Clonorchis</taxon>
    </lineage>
</organism>
<sequence>MVVKNHLCKLNEKVPELDQPSSISLLLGRECLIFPVLIFLMKRDNLETFESFQF</sequence>
<dbReference type="EMBL" id="DF143508">
    <property type="protein sequence ID" value="GAA53486.1"/>
    <property type="molecule type" value="Genomic_DNA"/>
</dbReference>
<gene>
    <name evidence="1" type="ORF">CLF_110350</name>
</gene>
<keyword evidence="2" id="KW-1185">Reference proteome</keyword>
<reference evidence="1" key="1">
    <citation type="journal article" date="2011" name="Genome Biol.">
        <title>The draft genome of the carcinogenic human liver fluke Clonorchis sinensis.</title>
        <authorList>
            <person name="Wang X."/>
            <person name="Chen W."/>
            <person name="Huang Y."/>
            <person name="Sun J."/>
            <person name="Men J."/>
            <person name="Liu H."/>
            <person name="Luo F."/>
            <person name="Guo L."/>
            <person name="Lv X."/>
            <person name="Deng C."/>
            <person name="Zhou C."/>
            <person name="Fan Y."/>
            <person name="Li X."/>
            <person name="Huang L."/>
            <person name="Hu Y."/>
            <person name="Liang C."/>
            <person name="Hu X."/>
            <person name="Xu J."/>
            <person name="Yu X."/>
        </authorList>
    </citation>
    <scope>NUCLEOTIDE SEQUENCE [LARGE SCALE GENOMIC DNA]</scope>
    <source>
        <strain evidence="1">Henan</strain>
    </source>
</reference>
<evidence type="ECO:0000313" key="2">
    <source>
        <dbReference type="Proteomes" id="UP000008909"/>
    </source>
</evidence>
<dbReference type="AlphaFoldDB" id="G7YKK4"/>